<feature type="compositionally biased region" description="Low complexity" evidence="1">
    <location>
        <begin position="166"/>
        <end position="175"/>
    </location>
</feature>
<dbReference type="EMBL" id="KN837234">
    <property type="protein sequence ID" value="KIJ31965.1"/>
    <property type="molecule type" value="Genomic_DNA"/>
</dbReference>
<protein>
    <submittedName>
        <fullName evidence="2">Uncharacterized protein</fullName>
    </submittedName>
</protein>
<reference evidence="2 3" key="1">
    <citation type="submission" date="2014-06" db="EMBL/GenBank/DDBJ databases">
        <title>Evolutionary Origins and Diversification of the Mycorrhizal Mutualists.</title>
        <authorList>
            <consortium name="DOE Joint Genome Institute"/>
            <consortium name="Mycorrhizal Genomics Consortium"/>
            <person name="Kohler A."/>
            <person name="Kuo A."/>
            <person name="Nagy L.G."/>
            <person name="Floudas D."/>
            <person name="Copeland A."/>
            <person name="Barry K.W."/>
            <person name="Cichocki N."/>
            <person name="Veneault-Fourrey C."/>
            <person name="LaButti K."/>
            <person name="Lindquist E.A."/>
            <person name="Lipzen A."/>
            <person name="Lundell T."/>
            <person name="Morin E."/>
            <person name="Murat C."/>
            <person name="Riley R."/>
            <person name="Ohm R."/>
            <person name="Sun H."/>
            <person name="Tunlid A."/>
            <person name="Henrissat B."/>
            <person name="Grigoriev I.V."/>
            <person name="Hibbett D.S."/>
            <person name="Martin F."/>
        </authorList>
    </citation>
    <scope>NUCLEOTIDE SEQUENCE [LARGE SCALE GENOMIC DNA]</scope>
    <source>
        <strain evidence="2 3">SS14</strain>
    </source>
</reference>
<evidence type="ECO:0000256" key="1">
    <source>
        <dbReference type="SAM" id="MobiDB-lite"/>
    </source>
</evidence>
<dbReference type="Proteomes" id="UP000054279">
    <property type="component" value="Unassembled WGS sequence"/>
</dbReference>
<feature type="compositionally biased region" description="Polar residues" evidence="1">
    <location>
        <begin position="94"/>
        <end position="104"/>
    </location>
</feature>
<dbReference type="OrthoDB" id="3018493at2759"/>
<evidence type="ECO:0000313" key="3">
    <source>
        <dbReference type="Proteomes" id="UP000054279"/>
    </source>
</evidence>
<sequence length="175" mass="19685">MEFYITHIRTRWLADQRVDFAAIPPVTLTHVVPQHSLTLRAVPLPAPLMSNPLDSRLIFQEAQSALRPHLEGIQTSEQLLALLRDIREMRNESNAEPSANTQRLQDPPVISKKGRPRTSRLTAAREGVRKSIRRPIGLRRTLVQQSPSNTKQPPRPPTPPPPPPSESNLHPNPIT</sequence>
<gene>
    <name evidence="2" type="ORF">M422DRAFT_266331</name>
</gene>
<dbReference type="HOGENOM" id="CLU_1533522_0_0_1"/>
<accession>A0A0C9V369</accession>
<feature type="compositionally biased region" description="Pro residues" evidence="1">
    <location>
        <begin position="153"/>
        <end position="165"/>
    </location>
</feature>
<organism evidence="2 3">
    <name type="scientific">Sphaerobolus stellatus (strain SS14)</name>
    <dbReference type="NCBI Taxonomy" id="990650"/>
    <lineage>
        <taxon>Eukaryota</taxon>
        <taxon>Fungi</taxon>
        <taxon>Dikarya</taxon>
        <taxon>Basidiomycota</taxon>
        <taxon>Agaricomycotina</taxon>
        <taxon>Agaricomycetes</taxon>
        <taxon>Phallomycetidae</taxon>
        <taxon>Geastrales</taxon>
        <taxon>Sphaerobolaceae</taxon>
        <taxon>Sphaerobolus</taxon>
    </lineage>
</organism>
<evidence type="ECO:0000313" key="2">
    <source>
        <dbReference type="EMBL" id="KIJ31965.1"/>
    </source>
</evidence>
<feature type="region of interest" description="Disordered" evidence="1">
    <location>
        <begin position="92"/>
        <end position="175"/>
    </location>
</feature>
<keyword evidence="3" id="KW-1185">Reference proteome</keyword>
<proteinExistence type="predicted"/>
<name>A0A0C9V369_SPHS4</name>
<dbReference type="AlphaFoldDB" id="A0A0C9V369"/>